<dbReference type="AlphaFoldDB" id="A0A5A7QI81"/>
<evidence type="ECO:0000313" key="2">
    <source>
        <dbReference type="Proteomes" id="UP000325081"/>
    </source>
</evidence>
<reference evidence="2" key="1">
    <citation type="journal article" date="2019" name="Curr. Biol.">
        <title>Genome Sequence of Striga asiatica Provides Insight into the Evolution of Plant Parasitism.</title>
        <authorList>
            <person name="Yoshida S."/>
            <person name="Kim S."/>
            <person name="Wafula E.K."/>
            <person name="Tanskanen J."/>
            <person name="Kim Y.M."/>
            <person name="Honaas L."/>
            <person name="Yang Z."/>
            <person name="Spallek T."/>
            <person name="Conn C.E."/>
            <person name="Ichihashi Y."/>
            <person name="Cheong K."/>
            <person name="Cui S."/>
            <person name="Der J.P."/>
            <person name="Gundlach H."/>
            <person name="Jiao Y."/>
            <person name="Hori C."/>
            <person name="Ishida J.K."/>
            <person name="Kasahara H."/>
            <person name="Kiba T."/>
            <person name="Kim M.S."/>
            <person name="Koo N."/>
            <person name="Laohavisit A."/>
            <person name="Lee Y.H."/>
            <person name="Lumba S."/>
            <person name="McCourt P."/>
            <person name="Mortimer J.C."/>
            <person name="Mutuku J.M."/>
            <person name="Nomura T."/>
            <person name="Sasaki-Sekimoto Y."/>
            <person name="Seto Y."/>
            <person name="Wang Y."/>
            <person name="Wakatake T."/>
            <person name="Sakakibara H."/>
            <person name="Demura T."/>
            <person name="Yamaguchi S."/>
            <person name="Yoneyama K."/>
            <person name="Manabe R.I."/>
            <person name="Nelson D.C."/>
            <person name="Schulman A.H."/>
            <person name="Timko M.P."/>
            <person name="dePamphilis C.W."/>
            <person name="Choi D."/>
            <person name="Shirasu K."/>
        </authorList>
    </citation>
    <scope>NUCLEOTIDE SEQUENCE [LARGE SCALE GENOMIC DNA]</scope>
    <source>
        <strain evidence="2">cv. UVA1</strain>
    </source>
</reference>
<dbReference type="EMBL" id="BKCP01006656">
    <property type="protein sequence ID" value="GER43561.1"/>
    <property type="molecule type" value="Genomic_DNA"/>
</dbReference>
<evidence type="ECO:0000313" key="1">
    <source>
        <dbReference type="EMBL" id="GER43561.1"/>
    </source>
</evidence>
<keyword evidence="1" id="KW-0808">Transferase</keyword>
<feature type="non-terminal residue" evidence="1">
    <location>
        <position position="111"/>
    </location>
</feature>
<accession>A0A5A7QI81</accession>
<keyword evidence="1" id="KW-0418">Kinase</keyword>
<gene>
    <name evidence="1" type="ORF">STAS_20419</name>
</gene>
<sequence>MGTGSRPWPEMKDSTAAIYKIATPNFSETSVKSNRIRIPRRTEFELWSELGVRFLGEPIRELPRWTRSWAKSQYIVLTISFEEIRSYVLSFEASHWQGIDAPNLLLQPSSV</sequence>
<comment type="caution">
    <text evidence="1">The sequence shown here is derived from an EMBL/GenBank/DDBJ whole genome shotgun (WGS) entry which is preliminary data.</text>
</comment>
<protein>
    <submittedName>
        <fullName evidence="1">Mitogen-activated protein kinase kinase kinase 15</fullName>
    </submittedName>
</protein>
<keyword evidence="2" id="KW-1185">Reference proteome</keyword>
<organism evidence="1 2">
    <name type="scientific">Striga asiatica</name>
    <name type="common">Asiatic witchweed</name>
    <name type="synonym">Buchnera asiatica</name>
    <dbReference type="NCBI Taxonomy" id="4170"/>
    <lineage>
        <taxon>Eukaryota</taxon>
        <taxon>Viridiplantae</taxon>
        <taxon>Streptophyta</taxon>
        <taxon>Embryophyta</taxon>
        <taxon>Tracheophyta</taxon>
        <taxon>Spermatophyta</taxon>
        <taxon>Magnoliopsida</taxon>
        <taxon>eudicotyledons</taxon>
        <taxon>Gunneridae</taxon>
        <taxon>Pentapetalae</taxon>
        <taxon>asterids</taxon>
        <taxon>lamiids</taxon>
        <taxon>Lamiales</taxon>
        <taxon>Orobanchaceae</taxon>
        <taxon>Buchnereae</taxon>
        <taxon>Striga</taxon>
    </lineage>
</organism>
<dbReference type="Proteomes" id="UP000325081">
    <property type="component" value="Unassembled WGS sequence"/>
</dbReference>
<name>A0A5A7QI81_STRAF</name>
<dbReference type="GO" id="GO:0016301">
    <property type="term" value="F:kinase activity"/>
    <property type="evidence" value="ECO:0007669"/>
    <property type="project" value="UniProtKB-KW"/>
</dbReference>
<proteinExistence type="predicted"/>